<evidence type="ECO:0000313" key="3">
    <source>
        <dbReference type="EMBL" id="KAG6508380.1"/>
    </source>
</evidence>
<accession>A0A8J5GR61</accession>
<dbReference type="InterPro" id="IPR005162">
    <property type="entry name" value="Retrotrans_gag_dom"/>
</dbReference>
<evidence type="ECO:0000259" key="2">
    <source>
        <dbReference type="Pfam" id="PF03732"/>
    </source>
</evidence>
<reference evidence="3 4" key="1">
    <citation type="submission" date="2020-08" db="EMBL/GenBank/DDBJ databases">
        <title>Plant Genome Project.</title>
        <authorList>
            <person name="Zhang R.-G."/>
        </authorList>
    </citation>
    <scope>NUCLEOTIDE SEQUENCE [LARGE SCALE GENOMIC DNA]</scope>
    <source>
        <tissue evidence="3">Rhizome</tissue>
    </source>
</reference>
<dbReference type="AlphaFoldDB" id="A0A8J5GR61"/>
<dbReference type="Pfam" id="PF03732">
    <property type="entry name" value="Retrotrans_gag"/>
    <property type="match status" value="1"/>
</dbReference>
<name>A0A8J5GR61_ZINOF</name>
<feature type="compositionally biased region" description="Basic and acidic residues" evidence="1">
    <location>
        <begin position="273"/>
        <end position="282"/>
    </location>
</feature>
<feature type="region of interest" description="Disordered" evidence="1">
    <location>
        <begin position="372"/>
        <end position="406"/>
    </location>
</feature>
<organism evidence="3 4">
    <name type="scientific">Zingiber officinale</name>
    <name type="common">Ginger</name>
    <name type="synonym">Amomum zingiber</name>
    <dbReference type="NCBI Taxonomy" id="94328"/>
    <lineage>
        <taxon>Eukaryota</taxon>
        <taxon>Viridiplantae</taxon>
        <taxon>Streptophyta</taxon>
        <taxon>Embryophyta</taxon>
        <taxon>Tracheophyta</taxon>
        <taxon>Spermatophyta</taxon>
        <taxon>Magnoliopsida</taxon>
        <taxon>Liliopsida</taxon>
        <taxon>Zingiberales</taxon>
        <taxon>Zingiberaceae</taxon>
        <taxon>Zingiber</taxon>
    </lineage>
</organism>
<proteinExistence type="predicted"/>
<dbReference type="Proteomes" id="UP000734854">
    <property type="component" value="Unassembled WGS sequence"/>
</dbReference>
<protein>
    <recommendedName>
        <fullName evidence="2">Retrotransposon gag domain-containing protein</fullName>
    </recommendedName>
</protein>
<evidence type="ECO:0000256" key="1">
    <source>
        <dbReference type="SAM" id="MobiDB-lite"/>
    </source>
</evidence>
<dbReference type="EMBL" id="JACMSC010000009">
    <property type="protein sequence ID" value="KAG6508380.1"/>
    <property type="molecule type" value="Genomic_DNA"/>
</dbReference>
<sequence length="406" mass="45584">MAGGNHEIRERVSHLEALIGTVPEGDVADYNLMEKIAYLEASIDEIRGSLIEELMQIRKDNETLHSELVVLRRAVSSSAEHPKDRPAVKVPEPKAYGGARSAKELENYLWDMEQYFLAARVPETEKVTISSMYLGGDAKLWWRTRMVDDADVGREKIDTWARLKKELKAQFLPGNVSWVARNKLKSLKQKGSVRDYVKEFTSLMLDISNMSEEDKLYNFLYGLQPWAQIELRRQNVRDLPGAIIAADALADFRSNKESLEPSSPPKILKNRKAKEVERKKDAASSQRNGGKDHSVAQGNNNLKTQGCFLCNGPHLVRECPKREKLNVLLAVENDEGHDQEVAAFVNPLQMLNSIVGFDANKNEGDVEVFSEQDGKVKWTRPKKEARQRKSSTRASTSSGGGGLLPP</sequence>
<dbReference type="PANTHER" id="PTHR33223:SF6">
    <property type="entry name" value="CCHC-TYPE DOMAIN-CONTAINING PROTEIN"/>
    <property type="match status" value="1"/>
</dbReference>
<keyword evidence="4" id="KW-1185">Reference proteome</keyword>
<gene>
    <name evidence="3" type="ORF">ZIOFF_033754</name>
</gene>
<feature type="region of interest" description="Disordered" evidence="1">
    <location>
        <begin position="255"/>
        <end position="298"/>
    </location>
</feature>
<feature type="domain" description="Retrotransposon gag" evidence="2">
    <location>
        <begin position="131"/>
        <end position="225"/>
    </location>
</feature>
<dbReference type="PANTHER" id="PTHR33223">
    <property type="entry name" value="CCHC-TYPE DOMAIN-CONTAINING PROTEIN"/>
    <property type="match status" value="1"/>
</dbReference>
<evidence type="ECO:0000313" key="4">
    <source>
        <dbReference type="Proteomes" id="UP000734854"/>
    </source>
</evidence>
<feature type="compositionally biased region" description="Basic and acidic residues" evidence="1">
    <location>
        <begin position="372"/>
        <end position="384"/>
    </location>
</feature>
<comment type="caution">
    <text evidence="3">The sequence shown here is derived from an EMBL/GenBank/DDBJ whole genome shotgun (WGS) entry which is preliminary data.</text>
</comment>